<dbReference type="GO" id="GO:0009435">
    <property type="term" value="P:NAD+ biosynthetic process"/>
    <property type="evidence" value="ECO:0007669"/>
    <property type="project" value="UniProtKB-UniRule"/>
</dbReference>
<feature type="binding site" evidence="7">
    <location>
        <position position="175"/>
    </location>
    <ligand>
        <name>L-glutamine</name>
        <dbReference type="ChEBI" id="CHEBI:58359"/>
    </ligand>
</feature>
<evidence type="ECO:0000256" key="8">
    <source>
        <dbReference type="PIRNR" id="PIRNR006630"/>
    </source>
</evidence>
<evidence type="ECO:0000256" key="2">
    <source>
        <dbReference type="ARBA" id="ARBA00007145"/>
    </source>
</evidence>
<evidence type="ECO:0000256" key="5">
    <source>
        <dbReference type="ARBA" id="ARBA00022840"/>
    </source>
</evidence>
<keyword evidence="6 7" id="KW-0520">NAD</keyword>
<feature type="active site" description="Proton acceptor; for glutaminase activity" evidence="7">
    <location>
        <position position="46"/>
    </location>
</feature>
<dbReference type="EMBL" id="MFTC01000043">
    <property type="protein sequence ID" value="OGI51339.1"/>
    <property type="molecule type" value="Genomic_DNA"/>
</dbReference>
<comment type="similarity">
    <text evidence="2 7 8">In the C-terminal section; belongs to the NAD synthetase family.</text>
</comment>
<dbReference type="InterPro" id="IPR022310">
    <property type="entry name" value="NAD/GMP_synthase"/>
</dbReference>
<evidence type="ECO:0000259" key="11">
    <source>
        <dbReference type="PROSITE" id="PS50263"/>
    </source>
</evidence>
<feature type="active site" description="For glutaminase activity" evidence="7">
    <location>
        <position position="113"/>
    </location>
</feature>
<dbReference type="AlphaFoldDB" id="A0A1F6U1Z2"/>
<name>A0A1F6U1Z2_9PROT</name>
<evidence type="ECO:0000256" key="7">
    <source>
        <dbReference type="HAMAP-Rule" id="MF_02090"/>
    </source>
</evidence>
<dbReference type="PIRSF" id="PIRSF006630">
    <property type="entry name" value="NADS_GAT"/>
    <property type="match status" value="1"/>
</dbReference>
<dbReference type="CDD" id="cd00553">
    <property type="entry name" value="NAD_synthase"/>
    <property type="match status" value="1"/>
</dbReference>
<comment type="pathway">
    <text evidence="1 7 8">Cofactor biosynthesis; NAD(+) biosynthesis; NAD(+) from deamido-NAD(+) (L-Gln route): step 1/1.</text>
</comment>
<keyword evidence="3 7" id="KW-0436">Ligase</keyword>
<feature type="binding site" evidence="7">
    <location>
        <position position="181"/>
    </location>
    <ligand>
        <name>L-glutamine</name>
        <dbReference type="ChEBI" id="CHEBI:58359"/>
    </ligand>
</feature>
<proteinExistence type="inferred from homology"/>
<dbReference type="Proteomes" id="UP000179037">
    <property type="component" value="Unassembled WGS sequence"/>
</dbReference>
<dbReference type="GO" id="GO:0005524">
    <property type="term" value="F:ATP binding"/>
    <property type="evidence" value="ECO:0007669"/>
    <property type="project" value="UniProtKB-UniRule"/>
</dbReference>
<dbReference type="InterPro" id="IPR014729">
    <property type="entry name" value="Rossmann-like_a/b/a_fold"/>
</dbReference>
<evidence type="ECO:0000256" key="6">
    <source>
        <dbReference type="ARBA" id="ARBA00023027"/>
    </source>
</evidence>
<protein>
    <recommendedName>
        <fullName evidence="7 8">Glutamine-dependent NAD(+) synthetase</fullName>
        <ecNumber evidence="7 8">6.3.5.1</ecNumber>
    </recommendedName>
    <alternativeName>
        <fullName evidence="7 8">NAD(+) synthase [glutamine-hydrolyzing]</fullName>
    </alternativeName>
</protein>
<dbReference type="FunFam" id="3.40.50.620:FF:000106">
    <property type="entry name" value="Glutamine-dependent NAD(+) synthetase"/>
    <property type="match status" value="1"/>
</dbReference>
<evidence type="ECO:0000313" key="13">
    <source>
        <dbReference type="Proteomes" id="UP000179037"/>
    </source>
</evidence>
<comment type="function">
    <text evidence="7">Catalyzes the ATP-dependent amidation of deamido-NAD to form NAD. Uses L-glutamine as a nitrogen source.</text>
</comment>
<dbReference type="HAMAP" id="MF_02090">
    <property type="entry name" value="NadE_glutamine_dep"/>
    <property type="match status" value="1"/>
</dbReference>
<accession>A0A1F6U1Z2</accession>
<evidence type="ECO:0000256" key="4">
    <source>
        <dbReference type="ARBA" id="ARBA00022741"/>
    </source>
</evidence>
<dbReference type="Gene3D" id="3.40.50.620">
    <property type="entry name" value="HUPs"/>
    <property type="match status" value="1"/>
</dbReference>
<dbReference type="InterPro" id="IPR003694">
    <property type="entry name" value="NAD_synthase"/>
</dbReference>
<dbReference type="NCBIfam" id="NF010588">
    <property type="entry name" value="PRK13981.1"/>
    <property type="match status" value="1"/>
</dbReference>
<dbReference type="Pfam" id="PF02540">
    <property type="entry name" value="NAD_synthase"/>
    <property type="match status" value="1"/>
</dbReference>
<comment type="catalytic activity">
    <reaction evidence="7 8">
        <text>deamido-NAD(+) + L-glutamine + ATP + H2O = L-glutamate + AMP + diphosphate + NAD(+) + H(+)</text>
        <dbReference type="Rhea" id="RHEA:24384"/>
        <dbReference type="ChEBI" id="CHEBI:15377"/>
        <dbReference type="ChEBI" id="CHEBI:15378"/>
        <dbReference type="ChEBI" id="CHEBI:29985"/>
        <dbReference type="ChEBI" id="CHEBI:30616"/>
        <dbReference type="ChEBI" id="CHEBI:33019"/>
        <dbReference type="ChEBI" id="CHEBI:57540"/>
        <dbReference type="ChEBI" id="CHEBI:58359"/>
        <dbReference type="ChEBI" id="CHEBI:58437"/>
        <dbReference type="ChEBI" id="CHEBI:456215"/>
        <dbReference type="EC" id="6.3.5.1"/>
    </reaction>
</comment>
<feature type="region of interest" description="Disordered" evidence="10">
    <location>
        <begin position="513"/>
        <end position="555"/>
    </location>
</feature>
<evidence type="ECO:0000256" key="1">
    <source>
        <dbReference type="ARBA" id="ARBA00005188"/>
    </source>
</evidence>
<comment type="similarity">
    <text evidence="9">Belongs to the NAD synthetase family.</text>
</comment>
<dbReference type="SUPFAM" id="SSF56317">
    <property type="entry name" value="Carbon-nitrogen hydrolase"/>
    <property type="match status" value="1"/>
</dbReference>
<dbReference type="GO" id="GO:0004359">
    <property type="term" value="F:glutaminase activity"/>
    <property type="evidence" value="ECO:0007669"/>
    <property type="project" value="InterPro"/>
</dbReference>
<dbReference type="Gene3D" id="3.60.110.10">
    <property type="entry name" value="Carbon-nitrogen hydrolase"/>
    <property type="match status" value="1"/>
</dbReference>
<dbReference type="NCBIfam" id="TIGR00552">
    <property type="entry name" value="nadE"/>
    <property type="match status" value="1"/>
</dbReference>
<feature type="active site" description="Nucleophile; for glutaminase activity" evidence="7">
    <location>
        <position position="149"/>
    </location>
</feature>
<gene>
    <name evidence="7" type="primary">nadE</name>
    <name evidence="12" type="ORF">A3A87_04520</name>
</gene>
<dbReference type="GO" id="GO:0008795">
    <property type="term" value="F:NAD+ synthase activity"/>
    <property type="evidence" value="ECO:0007669"/>
    <property type="project" value="UniProtKB-UniRule"/>
</dbReference>
<feature type="binding site" evidence="7">
    <location>
        <position position="511"/>
    </location>
    <ligand>
        <name>deamido-NAD(+)</name>
        <dbReference type="ChEBI" id="CHEBI:58437"/>
        <note>ligand shared between two neighboring subunits</note>
    </ligand>
</feature>
<dbReference type="PANTHER" id="PTHR23090:SF9">
    <property type="entry name" value="GLUTAMINE-DEPENDENT NAD(+) SYNTHETASE"/>
    <property type="match status" value="1"/>
</dbReference>
<organism evidence="12 13">
    <name type="scientific">Candidatus Muproteobacteria bacterium RIFCSPLOWO2_01_FULL_60_18</name>
    <dbReference type="NCBI Taxonomy" id="1817768"/>
    <lineage>
        <taxon>Bacteria</taxon>
        <taxon>Pseudomonadati</taxon>
        <taxon>Pseudomonadota</taxon>
        <taxon>Candidatus Muproteobacteria</taxon>
    </lineage>
</organism>
<evidence type="ECO:0000313" key="12">
    <source>
        <dbReference type="EMBL" id="OGI51339.1"/>
    </source>
</evidence>
<dbReference type="GO" id="GO:0005737">
    <property type="term" value="C:cytoplasm"/>
    <property type="evidence" value="ECO:0007669"/>
    <property type="project" value="InterPro"/>
</dbReference>
<dbReference type="STRING" id="1817768.A3A87_04520"/>
<feature type="binding site" evidence="7">
    <location>
        <position position="119"/>
    </location>
    <ligand>
        <name>L-glutamine</name>
        <dbReference type="ChEBI" id="CHEBI:58359"/>
    </ligand>
</feature>
<dbReference type="GO" id="GO:0003952">
    <property type="term" value="F:NAD+ synthase (glutamine-hydrolyzing) activity"/>
    <property type="evidence" value="ECO:0007669"/>
    <property type="project" value="UniProtKB-UniRule"/>
</dbReference>
<feature type="domain" description="CN hydrolase" evidence="11">
    <location>
        <begin position="5"/>
        <end position="245"/>
    </location>
</feature>
<comment type="caution">
    <text evidence="7">Lacks conserved residue(s) required for the propagation of feature annotation.</text>
</comment>
<dbReference type="PANTHER" id="PTHR23090">
    <property type="entry name" value="NH 3 /GLUTAMINE-DEPENDENT NAD + SYNTHETASE"/>
    <property type="match status" value="1"/>
</dbReference>
<reference evidence="12 13" key="1">
    <citation type="journal article" date="2016" name="Nat. Commun.">
        <title>Thousands of microbial genomes shed light on interconnected biogeochemical processes in an aquifer system.</title>
        <authorList>
            <person name="Anantharaman K."/>
            <person name="Brown C.T."/>
            <person name="Hug L.A."/>
            <person name="Sharon I."/>
            <person name="Castelle C.J."/>
            <person name="Probst A.J."/>
            <person name="Thomas B.C."/>
            <person name="Singh A."/>
            <person name="Wilkins M.J."/>
            <person name="Karaoz U."/>
            <person name="Brodie E.L."/>
            <person name="Williams K.H."/>
            <person name="Hubbard S.S."/>
            <person name="Banfield J.F."/>
        </authorList>
    </citation>
    <scope>NUCLEOTIDE SEQUENCE [LARGE SCALE GENOMIC DNA]</scope>
</reference>
<dbReference type="CDD" id="cd07570">
    <property type="entry name" value="GAT_Gln-NAD-synth"/>
    <property type="match status" value="1"/>
</dbReference>
<dbReference type="UniPathway" id="UPA00253">
    <property type="reaction ID" value="UER00334"/>
</dbReference>
<evidence type="ECO:0000256" key="3">
    <source>
        <dbReference type="ARBA" id="ARBA00022598"/>
    </source>
</evidence>
<keyword evidence="4 7" id="KW-0547">Nucleotide-binding</keyword>
<dbReference type="InterPro" id="IPR003010">
    <property type="entry name" value="C-N_Hydrolase"/>
</dbReference>
<dbReference type="InterPro" id="IPR036526">
    <property type="entry name" value="C-N_Hydrolase_sf"/>
</dbReference>
<feature type="binding site" evidence="7">
    <location>
        <position position="372"/>
    </location>
    <ligand>
        <name>deamido-NAD(+)</name>
        <dbReference type="ChEBI" id="CHEBI:58437"/>
        <note>ligand shared between two neighboring subunits</note>
    </ligand>
</feature>
<feature type="binding site" evidence="7">
    <location>
        <position position="396"/>
    </location>
    <ligand>
        <name>ATP</name>
        <dbReference type="ChEBI" id="CHEBI:30616"/>
    </ligand>
</feature>
<sequence length="555" mass="60367">MNSRLRIALGQLNLLVGDISGNAAKMIAAAKRARDELKTHIVVFPELALTGYPPEDLLLRPELSMRVELALGEMLREISGIDVIVGYPKRQYGKLFNAASLLRGGKVAATCFKHNLPNYGVFDEKRYFAEGVDPCLIDVAGVPVGVTICEDVWEQGPVEQAVNAGAKLMINLNASPFHKNKGQERFSVVARRARANGVPIVYLNLVGGQDELVFDGDSFVVDGRGEMTQRAPAFVEGLYLVEVDTDGQVTPVTGLITPELSEEESVYTALVLGVRDYIGKNGFAGVVIGLSGGIDSALTLCLAVDAIGASRVEAVMMPSRYSASMSLDDARAQAAALGVKYSFIPIEPMFESFLGALKEEFKGRQPDTTEENIQARIRGTLLMAISNKIGKMVLTTGNKSEMAMGYATLYGDMAGGFAAIKDVPKTLVYRLAEYRNKIKAVIPRRVFERPPSAELAPDQRDTDSLPPYSTLDPILERYVELDQSAEDIIAAGFDEATVRKVLRMVDRNEYKRRQAPPGVRITPRAFGRDRRYPLTSGYSSHSPDKPGGNVPASGI</sequence>
<dbReference type="EC" id="6.3.5.1" evidence="7 8"/>
<feature type="binding site" evidence="7">
    <location>
        <begin position="289"/>
        <end position="296"/>
    </location>
    <ligand>
        <name>ATP</name>
        <dbReference type="ChEBI" id="CHEBI:30616"/>
    </ligand>
</feature>
<evidence type="ECO:0000256" key="9">
    <source>
        <dbReference type="RuleBase" id="RU003811"/>
    </source>
</evidence>
<feature type="binding site" evidence="7">
    <location>
        <position position="401"/>
    </location>
    <ligand>
        <name>deamido-NAD(+)</name>
        <dbReference type="ChEBI" id="CHEBI:58437"/>
        <note>ligand shared between two neighboring subunits</note>
    </ligand>
</feature>
<keyword evidence="5 7" id="KW-0067">ATP-binding</keyword>
<dbReference type="PROSITE" id="PS50263">
    <property type="entry name" value="CN_HYDROLASE"/>
    <property type="match status" value="1"/>
</dbReference>
<evidence type="ECO:0000256" key="10">
    <source>
        <dbReference type="SAM" id="MobiDB-lite"/>
    </source>
</evidence>
<dbReference type="Pfam" id="PF00795">
    <property type="entry name" value="CN_hydrolase"/>
    <property type="match status" value="1"/>
</dbReference>
<dbReference type="InterPro" id="IPR014445">
    <property type="entry name" value="Gln-dep_NAD_synthase"/>
</dbReference>
<dbReference type="SUPFAM" id="SSF52402">
    <property type="entry name" value="Adenine nucleotide alpha hydrolases-like"/>
    <property type="match status" value="1"/>
</dbReference>
<comment type="caution">
    <text evidence="12">The sequence shown here is derived from an EMBL/GenBank/DDBJ whole genome shotgun (WGS) entry which is preliminary data.</text>
</comment>